<evidence type="ECO:0000313" key="4">
    <source>
        <dbReference type="Proteomes" id="UP000006727"/>
    </source>
</evidence>
<dbReference type="STRING" id="3218.A0A2K1II24"/>
<dbReference type="InParanoid" id="A0A2K1II24"/>
<dbReference type="EMBL" id="ABEU02000023">
    <property type="protein sequence ID" value="PNR28925.1"/>
    <property type="molecule type" value="Genomic_DNA"/>
</dbReference>
<dbReference type="Gramene" id="Pp3c23_4450V3.2">
    <property type="protein sequence ID" value="Pp3c23_4450V3.2"/>
    <property type="gene ID" value="Pp3c23_4450"/>
</dbReference>
<dbReference type="AlphaFoldDB" id="A0A2K1II24"/>
<dbReference type="PaxDb" id="3218-PP1S16_106V6.2"/>
<name>A0A2K1II24_PHYPA</name>
<reference evidence="2 4" key="1">
    <citation type="journal article" date="2008" name="Science">
        <title>The Physcomitrella genome reveals evolutionary insights into the conquest of land by plants.</title>
        <authorList>
            <person name="Rensing S."/>
            <person name="Lang D."/>
            <person name="Zimmer A."/>
            <person name="Terry A."/>
            <person name="Salamov A."/>
            <person name="Shapiro H."/>
            <person name="Nishiyama T."/>
            <person name="Perroud P.-F."/>
            <person name="Lindquist E."/>
            <person name="Kamisugi Y."/>
            <person name="Tanahashi T."/>
            <person name="Sakakibara K."/>
            <person name="Fujita T."/>
            <person name="Oishi K."/>
            <person name="Shin-I T."/>
            <person name="Kuroki Y."/>
            <person name="Toyoda A."/>
            <person name="Suzuki Y."/>
            <person name="Hashimoto A."/>
            <person name="Yamaguchi K."/>
            <person name="Sugano A."/>
            <person name="Kohara Y."/>
            <person name="Fujiyama A."/>
            <person name="Anterola A."/>
            <person name="Aoki S."/>
            <person name="Ashton N."/>
            <person name="Barbazuk W.B."/>
            <person name="Barker E."/>
            <person name="Bennetzen J."/>
            <person name="Bezanilla M."/>
            <person name="Blankenship R."/>
            <person name="Cho S.H."/>
            <person name="Dutcher S."/>
            <person name="Estelle M."/>
            <person name="Fawcett J.A."/>
            <person name="Gundlach H."/>
            <person name="Hanada K."/>
            <person name="Heyl A."/>
            <person name="Hicks K.A."/>
            <person name="Hugh J."/>
            <person name="Lohr M."/>
            <person name="Mayer K."/>
            <person name="Melkozernov A."/>
            <person name="Murata T."/>
            <person name="Nelson D."/>
            <person name="Pils B."/>
            <person name="Prigge M."/>
            <person name="Reiss B."/>
            <person name="Renner T."/>
            <person name="Rombauts S."/>
            <person name="Rushton P."/>
            <person name="Sanderfoot A."/>
            <person name="Schween G."/>
            <person name="Shiu S.-H."/>
            <person name="Stueber K."/>
            <person name="Theodoulou F.L."/>
            <person name="Tu H."/>
            <person name="Van de Peer Y."/>
            <person name="Verrier P.J."/>
            <person name="Waters E."/>
            <person name="Wood A."/>
            <person name="Yang L."/>
            <person name="Cove D."/>
            <person name="Cuming A."/>
            <person name="Hasebe M."/>
            <person name="Lucas S."/>
            <person name="Mishler D.B."/>
            <person name="Reski R."/>
            <person name="Grigoriev I."/>
            <person name="Quatrano R.S."/>
            <person name="Boore J.L."/>
        </authorList>
    </citation>
    <scope>NUCLEOTIDE SEQUENCE [LARGE SCALE GENOMIC DNA]</scope>
    <source>
        <strain evidence="3 4">cv. Gransden 2004</strain>
    </source>
</reference>
<dbReference type="Gramene" id="Pp3c23_4450V3.1">
    <property type="protein sequence ID" value="Pp3c23_4450V3.1"/>
    <property type="gene ID" value="Pp3c23_4450"/>
</dbReference>
<keyword evidence="4" id="KW-1185">Reference proteome</keyword>
<dbReference type="GO" id="GO:0016841">
    <property type="term" value="F:ammonia-lyase activity"/>
    <property type="evidence" value="ECO:0000318"/>
    <property type="project" value="GO_Central"/>
</dbReference>
<reference evidence="2 4" key="2">
    <citation type="journal article" date="2018" name="Plant J.">
        <title>The Physcomitrella patens chromosome-scale assembly reveals moss genome structure and evolution.</title>
        <authorList>
            <person name="Lang D."/>
            <person name="Ullrich K.K."/>
            <person name="Murat F."/>
            <person name="Fuchs J."/>
            <person name="Jenkins J."/>
            <person name="Haas F.B."/>
            <person name="Piednoel M."/>
            <person name="Gundlach H."/>
            <person name="Van Bel M."/>
            <person name="Meyberg R."/>
            <person name="Vives C."/>
            <person name="Morata J."/>
            <person name="Symeonidi A."/>
            <person name="Hiss M."/>
            <person name="Muchero W."/>
            <person name="Kamisugi Y."/>
            <person name="Saleh O."/>
            <person name="Blanc G."/>
            <person name="Decker E.L."/>
            <person name="van Gessel N."/>
            <person name="Grimwood J."/>
            <person name="Hayes R.D."/>
            <person name="Graham S.W."/>
            <person name="Gunter L.E."/>
            <person name="McDaniel S.F."/>
            <person name="Hoernstein S.N.W."/>
            <person name="Larsson A."/>
            <person name="Li F.W."/>
            <person name="Perroud P.F."/>
            <person name="Phillips J."/>
            <person name="Ranjan P."/>
            <person name="Rokshar D.S."/>
            <person name="Rothfels C.J."/>
            <person name="Schneider L."/>
            <person name="Shu S."/>
            <person name="Stevenson D.W."/>
            <person name="Thummler F."/>
            <person name="Tillich M."/>
            <person name="Villarreal Aguilar J.C."/>
            <person name="Widiez T."/>
            <person name="Wong G.K."/>
            <person name="Wymore A."/>
            <person name="Zhang Y."/>
            <person name="Zimmer A.D."/>
            <person name="Quatrano R.S."/>
            <person name="Mayer K.F.X."/>
            <person name="Goodstein D."/>
            <person name="Casacuberta J.M."/>
            <person name="Vandepoele K."/>
            <person name="Reski R."/>
            <person name="Cuming A.C."/>
            <person name="Tuskan G.A."/>
            <person name="Maumus F."/>
            <person name="Salse J."/>
            <person name="Schmutz J."/>
            <person name="Rensing S.A."/>
        </authorList>
    </citation>
    <scope>NUCLEOTIDE SEQUENCE [LARGE SCALE GENOMIC DNA]</scope>
    <source>
        <strain evidence="3 4">cv. Gransden 2004</strain>
    </source>
</reference>
<evidence type="ECO:0000313" key="3">
    <source>
        <dbReference type="EnsemblPlants" id="Pp3c23_4450V3.1"/>
    </source>
</evidence>
<dbReference type="InterPro" id="IPR001106">
    <property type="entry name" value="Aromatic_Lyase"/>
</dbReference>
<reference evidence="3" key="3">
    <citation type="submission" date="2020-12" db="UniProtKB">
        <authorList>
            <consortium name="EnsemblPlants"/>
        </authorList>
    </citation>
    <scope>IDENTIFICATION</scope>
</reference>
<proteinExistence type="inferred from homology"/>
<organism evidence="2">
    <name type="scientific">Physcomitrium patens</name>
    <name type="common">Spreading-leaved earth moss</name>
    <name type="synonym">Physcomitrella patens</name>
    <dbReference type="NCBI Taxonomy" id="3218"/>
    <lineage>
        <taxon>Eukaryota</taxon>
        <taxon>Viridiplantae</taxon>
        <taxon>Streptophyta</taxon>
        <taxon>Embryophyta</taxon>
        <taxon>Bryophyta</taxon>
        <taxon>Bryophytina</taxon>
        <taxon>Bryopsida</taxon>
        <taxon>Funariidae</taxon>
        <taxon>Funariales</taxon>
        <taxon>Funariaceae</taxon>
        <taxon>Physcomitrium</taxon>
    </lineage>
</organism>
<comment type="similarity">
    <text evidence="1">Belongs to the PAL/histidase family.</text>
</comment>
<dbReference type="EnsemblPlants" id="Pp3c23_4450V3.1">
    <property type="protein sequence ID" value="Pp3c23_4450V3.1"/>
    <property type="gene ID" value="Pp3c23_4450"/>
</dbReference>
<evidence type="ECO:0008006" key="5">
    <source>
        <dbReference type="Google" id="ProtNLM"/>
    </source>
</evidence>
<dbReference type="SUPFAM" id="SSF48557">
    <property type="entry name" value="L-aspartase-like"/>
    <property type="match status" value="1"/>
</dbReference>
<dbReference type="Gene3D" id="1.10.275.10">
    <property type="entry name" value="Fumarase/aspartase (N-terminal domain)"/>
    <property type="match status" value="2"/>
</dbReference>
<accession>A0A2K1II24</accession>
<gene>
    <name evidence="2" type="ORF">PHYPA_027617</name>
</gene>
<dbReference type="InterPro" id="IPR024083">
    <property type="entry name" value="Fumarase/histidase_N"/>
</dbReference>
<sequence length="314" mass="34078">MAPQVGEVSDMELDKQSGVLLSALMVCNNAIAFCCNGEVRNGGVHGADLFNRVKAAKAMEYSQLEEAVQIVDIFKNATWVVVKGANLSVPQVAGIARKSEVQVELDAVNAKKRMDETSNWAMESLLNVHVTSKLLLQGTITASGDLVSFLYIVDLLMGCLNSRAVTKDGREAFALEALCIAGVWKQFELALKEGLALVNGTAVGSALAFTMSYNANIMVFLAKIMLMFFYEAIQGKPEFTNLLTCKLKHHHGQILAAAIMKADAKFNETNPLRKPKLDRDALMAIQDNTGRSTSTWILCEELITTDIAGSAILT</sequence>
<dbReference type="Proteomes" id="UP000006727">
    <property type="component" value="Chromosome 23"/>
</dbReference>
<dbReference type="PANTHER" id="PTHR10362">
    <property type="entry name" value="HISTIDINE AMMONIA-LYASE"/>
    <property type="match status" value="1"/>
</dbReference>
<protein>
    <recommendedName>
        <fullName evidence="5">Phenylalanine ammonia-lyase</fullName>
    </recommendedName>
</protein>
<dbReference type="InterPro" id="IPR008948">
    <property type="entry name" value="L-Aspartase-like"/>
</dbReference>
<evidence type="ECO:0000256" key="1">
    <source>
        <dbReference type="ARBA" id="ARBA00007238"/>
    </source>
</evidence>
<evidence type="ECO:0000313" key="2">
    <source>
        <dbReference type="EMBL" id="PNR28925.1"/>
    </source>
</evidence>
<dbReference type="EnsemblPlants" id="Pp3c23_4450V3.2">
    <property type="protein sequence ID" value="Pp3c23_4450V3.2"/>
    <property type="gene ID" value="Pp3c23_4450"/>
</dbReference>
<dbReference type="Pfam" id="PF00221">
    <property type="entry name" value="Lyase_aromatic"/>
    <property type="match status" value="1"/>
</dbReference>